<evidence type="ECO:0000313" key="2">
    <source>
        <dbReference type="Proteomes" id="UP000035017"/>
    </source>
</evidence>
<organism evidence="1 2">
    <name type="scientific">Agrobacterium tumefaciens</name>
    <dbReference type="NCBI Taxonomy" id="358"/>
    <lineage>
        <taxon>Bacteria</taxon>
        <taxon>Pseudomonadati</taxon>
        <taxon>Pseudomonadota</taxon>
        <taxon>Alphaproteobacteria</taxon>
        <taxon>Hyphomicrobiales</taxon>
        <taxon>Rhizobiaceae</taxon>
        <taxon>Rhizobium/Agrobacterium group</taxon>
        <taxon>Agrobacterium</taxon>
        <taxon>Agrobacterium tumefaciens complex</taxon>
    </lineage>
</organism>
<dbReference type="AlphaFoldDB" id="A0A0D0KJG4"/>
<accession>A0A0D0KJG4</accession>
<reference evidence="1 2" key="1">
    <citation type="submission" date="2014-12" db="EMBL/GenBank/DDBJ databases">
        <title>16Stimator: statistical estimation of ribosomal gene copy numbers from draft genome assemblies.</title>
        <authorList>
            <person name="Perisin M.A."/>
            <person name="Vetter M."/>
            <person name="Gilbert J.A."/>
            <person name="Bergelson J."/>
        </authorList>
    </citation>
    <scope>NUCLEOTIDE SEQUENCE [LARGE SCALE GENOMIC DNA]</scope>
    <source>
        <strain evidence="1 2">MEJ076</strain>
    </source>
</reference>
<sequence>MDASRDLGADNEAVKIMLCSIRNIGFGDQGVRQNQCNLLFSALSPTAFAEMFFVNHWGNQSSEAVESA</sequence>
<protein>
    <submittedName>
        <fullName evidence="1">Uncharacterized protein</fullName>
    </submittedName>
</protein>
<dbReference type="Proteomes" id="UP000035017">
    <property type="component" value="Unassembled WGS sequence"/>
</dbReference>
<evidence type="ECO:0000313" key="1">
    <source>
        <dbReference type="EMBL" id="KIP98197.1"/>
    </source>
</evidence>
<comment type="caution">
    <text evidence="1">The sequence shown here is derived from an EMBL/GenBank/DDBJ whole genome shotgun (WGS) entry which is preliminary data.</text>
</comment>
<proteinExistence type="predicted"/>
<name>A0A0D0KJG4_AGRTU</name>
<gene>
    <name evidence="1" type="ORF">RU07_22780</name>
</gene>
<dbReference type="EMBL" id="JXQV01000043">
    <property type="protein sequence ID" value="KIP98197.1"/>
    <property type="molecule type" value="Genomic_DNA"/>
</dbReference>